<dbReference type="RefSeq" id="WP_258417571.1">
    <property type="nucleotide sequence ID" value="NZ_JAPTNG010000009.1"/>
</dbReference>
<dbReference type="Proteomes" id="UP001067708">
    <property type="component" value="Unassembled WGS sequence"/>
</dbReference>
<evidence type="ECO:0000256" key="1">
    <source>
        <dbReference type="SAM" id="Phobius"/>
    </source>
</evidence>
<keyword evidence="1" id="KW-1133">Transmembrane helix</keyword>
<name>A0ABT4HY42_9BACL</name>
<comment type="caution">
    <text evidence="2">The sequence shown here is derived from an EMBL/GenBank/DDBJ whole genome shotgun (WGS) entry which is preliminary data.</text>
</comment>
<accession>A0ABT4HY42</accession>
<feature type="transmembrane region" description="Helical" evidence="1">
    <location>
        <begin position="6"/>
        <end position="22"/>
    </location>
</feature>
<evidence type="ECO:0008006" key="4">
    <source>
        <dbReference type="Google" id="ProtNLM"/>
    </source>
</evidence>
<keyword evidence="1" id="KW-0812">Transmembrane</keyword>
<keyword evidence="1" id="KW-0472">Membrane</keyword>
<feature type="transmembrane region" description="Helical" evidence="1">
    <location>
        <begin position="103"/>
        <end position="124"/>
    </location>
</feature>
<evidence type="ECO:0000313" key="2">
    <source>
        <dbReference type="EMBL" id="MCZ0831717.1"/>
    </source>
</evidence>
<gene>
    <name evidence="2" type="ORF">O0535_13315</name>
</gene>
<sequence>MKLIIILMLILIPLGTLVTLLYQRFTWRRIYADVIYKAYEEMKRCLKVNPKVSPVYGDCYDSAYQKLSSLGLNELETEKLYVYVNSKVSGKKDAVVVLQSTKAVCLSLLCAFLGVMASFLAIFISKHPEMVPSILDRTMGILLWVVVTFGLLALLFYYNTGKDHEIDSAMLHIIKRYKKENFSNSTL</sequence>
<feature type="transmembrane region" description="Helical" evidence="1">
    <location>
        <begin position="139"/>
        <end position="158"/>
    </location>
</feature>
<dbReference type="EMBL" id="JAPTNG010000009">
    <property type="protein sequence ID" value="MCZ0831717.1"/>
    <property type="molecule type" value="Genomic_DNA"/>
</dbReference>
<keyword evidence="3" id="KW-1185">Reference proteome</keyword>
<evidence type="ECO:0000313" key="3">
    <source>
        <dbReference type="Proteomes" id="UP001067708"/>
    </source>
</evidence>
<reference evidence="2" key="1">
    <citation type="submission" date="2022-09" db="EMBL/GenBank/DDBJ databases">
        <title>Genome analysis and characterization of larvicidal activity of Brevibacillus strains.</title>
        <authorList>
            <person name="Patrusheva E.V."/>
            <person name="Izotova A.O."/>
            <person name="Toshchakov S.V."/>
            <person name="Sineoky S.P."/>
        </authorList>
    </citation>
    <scope>NUCLEOTIDE SEQUENCE</scope>
    <source>
        <strain evidence="2">VKPM_B-13244</strain>
    </source>
</reference>
<proteinExistence type="predicted"/>
<protein>
    <recommendedName>
        <fullName evidence="4">MotA/TolQ/ExbB proton channel domain-containing protein</fullName>
    </recommendedName>
</protein>
<organism evidence="2 3">
    <name type="scientific">Brevibacillus halotolerans</name>
    <dbReference type="NCBI Taxonomy" id="1507437"/>
    <lineage>
        <taxon>Bacteria</taxon>
        <taxon>Bacillati</taxon>
        <taxon>Bacillota</taxon>
        <taxon>Bacilli</taxon>
        <taxon>Bacillales</taxon>
        <taxon>Paenibacillaceae</taxon>
        <taxon>Brevibacillus</taxon>
    </lineage>
</organism>